<dbReference type="Pfam" id="PF00963">
    <property type="entry name" value="Cohesin"/>
    <property type="match status" value="1"/>
</dbReference>
<evidence type="ECO:0000256" key="2">
    <source>
        <dbReference type="ARBA" id="ARBA00022448"/>
    </source>
</evidence>
<dbReference type="Pfam" id="PF00263">
    <property type="entry name" value="Secretin"/>
    <property type="match status" value="1"/>
</dbReference>
<comment type="subcellular location">
    <subcellularLocation>
        <location evidence="8">Cell outer membrane</location>
    </subcellularLocation>
    <subcellularLocation>
        <location evidence="1">Membrane</location>
    </subcellularLocation>
</comment>
<dbReference type="InterPro" id="IPR008965">
    <property type="entry name" value="CBM2/CBM3_carb-bd_dom_sf"/>
</dbReference>
<dbReference type="InterPro" id="IPR011990">
    <property type="entry name" value="TPR-like_helical_dom_sf"/>
</dbReference>
<dbReference type="AlphaFoldDB" id="A0A3S8ZPT2"/>
<evidence type="ECO:0000313" key="12">
    <source>
        <dbReference type="EMBL" id="AZN35475.1"/>
    </source>
</evidence>
<dbReference type="InterPro" id="IPR001775">
    <property type="entry name" value="GspD/PilQ"/>
</dbReference>
<dbReference type="GO" id="GO:0009306">
    <property type="term" value="P:protein secretion"/>
    <property type="evidence" value="ECO:0007669"/>
    <property type="project" value="InterPro"/>
</dbReference>
<evidence type="ECO:0000256" key="6">
    <source>
        <dbReference type="PROSITE-ProRule" id="PRU00339"/>
    </source>
</evidence>
<dbReference type="Pfam" id="PF07660">
    <property type="entry name" value="STN"/>
    <property type="match status" value="1"/>
</dbReference>
<dbReference type="OrthoDB" id="9775455at2"/>
<keyword evidence="10" id="KW-1133">Transmembrane helix</keyword>
<dbReference type="Gene3D" id="2.60.40.680">
    <property type="match status" value="1"/>
</dbReference>
<dbReference type="KEGG" id="iod:EJO50_02620"/>
<dbReference type="PANTHER" id="PTHR30332">
    <property type="entry name" value="PROBABLE GENERAL SECRETION PATHWAY PROTEIN D"/>
    <property type="match status" value="1"/>
</dbReference>
<dbReference type="InterPro" id="IPR038591">
    <property type="entry name" value="NolW-like_sf"/>
</dbReference>
<dbReference type="Gene3D" id="3.30.1370.120">
    <property type="match status" value="1"/>
</dbReference>
<feature type="transmembrane region" description="Helical" evidence="10">
    <location>
        <begin position="42"/>
        <end position="61"/>
    </location>
</feature>
<dbReference type="EMBL" id="CP034433">
    <property type="protein sequence ID" value="AZN35475.1"/>
    <property type="molecule type" value="Genomic_DNA"/>
</dbReference>
<evidence type="ECO:0000313" key="13">
    <source>
        <dbReference type="Proteomes" id="UP000282438"/>
    </source>
</evidence>
<dbReference type="GO" id="GO:0009279">
    <property type="term" value="C:cell outer membrane"/>
    <property type="evidence" value="ECO:0007669"/>
    <property type="project" value="UniProtKB-SubCell"/>
</dbReference>
<evidence type="ECO:0000259" key="11">
    <source>
        <dbReference type="SMART" id="SM00965"/>
    </source>
</evidence>
<keyword evidence="2 8" id="KW-0813">Transport</keyword>
<dbReference type="Gene3D" id="1.25.40.10">
    <property type="entry name" value="Tetratricopeptide repeat domain"/>
    <property type="match status" value="1"/>
</dbReference>
<evidence type="ECO:0000256" key="7">
    <source>
        <dbReference type="RuleBase" id="RU004003"/>
    </source>
</evidence>
<dbReference type="Pfam" id="PF03958">
    <property type="entry name" value="Secretin_N"/>
    <property type="match status" value="1"/>
</dbReference>
<sequence>MNEINMRTEYEFLQRWCLCAVDGSSSVLWFKRNLMDAAFRYLFLSVFVLILLSGCASTQAFKDGNALLAEGKTEQGLAKLEEAVKLDPKNIEYRIALASRRASVINRLIVSGESARREGHLSDAEKLYRQVQSLDSENVMARQGLDALSKARRHQLVLTDSESLLKKGTLPDLIEALEKLRPVFSENPGHKAALHLKARIEEQRAKLIRSETKLASVFRKPISLEFRDAPLKSVIEVIAKVSGLNFFYDKDIRPDLKATIFAKNTTIEDAMRLLLVTNQLEQKILNENSILIYPSTPQKLKDYQTLAVRSFYLTNADVKAVSNSIKTIVKSKDIVIDERLGIIIIRDTPEAIRMAERIVSLQDLSDPEVMLEVEIMEIKRSRLLELGIQWPSQLTLSPLQIGGVPLLLDDLKNITQATTQATIGSVVINARKENQNGNILANPRIRVRNKEKAKIQIGDRVPIITTTSTSTGFVSESVNYIDVGLKLEVEPNIYLDEEVAIKINLEVSNLVREVLSKSGTLSYQIGTRGANTVLRLKDGETQILAGLISDEDRTSSNKVPGLGDLPIAGRLFGGQKDDAQRSEILLSITPRIVRSIQRPDMLEAEFESGTESSIGTQTLRLGTIEPEASENQSVTSSNGALSNKVITPPIETRGNDNNTMPRNASSLTPGVDPGAIPHSVGSTGAVILAWQAPGQVRVGEQFSAVIRVNSAQALRGLPVMLGFDPQVLQVVSVQEGDFFKQNNGQSSFSQRVDPIQGKVFAALVRQTTNAHDTGINGTGNLVSVNFKAIRAGSSTRIQLLSASPEPILSSPISLPIEQLIRVVP</sequence>
<evidence type="ECO:0000256" key="9">
    <source>
        <dbReference type="SAM" id="MobiDB-lite"/>
    </source>
</evidence>
<dbReference type="InterPro" id="IPR019734">
    <property type="entry name" value="TPR_rpt"/>
</dbReference>
<dbReference type="GO" id="GO:0000272">
    <property type="term" value="P:polysaccharide catabolic process"/>
    <property type="evidence" value="ECO:0007669"/>
    <property type="project" value="InterPro"/>
</dbReference>
<proteinExistence type="inferred from homology"/>
<keyword evidence="10" id="KW-0812">Transmembrane</keyword>
<keyword evidence="3" id="KW-0732">Signal</keyword>
<keyword evidence="13" id="KW-1185">Reference proteome</keyword>
<feature type="region of interest" description="Disordered" evidence="9">
    <location>
        <begin position="628"/>
        <end position="673"/>
    </location>
</feature>
<keyword evidence="5" id="KW-0998">Cell outer membrane</keyword>
<dbReference type="InterPro" id="IPR050810">
    <property type="entry name" value="Bact_Secretion_Sys_Channel"/>
</dbReference>
<dbReference type="InterPro" id="IPR002102">
    <property type="entry name" value="Cohesin_dom"/>
</dbReference>
<organism evidence="12 13">
    <name type="scientific">Iodobacter ciconiae</name>
    <dbReference type="NCBI Taxonomy" id="2496266"/>
    <lineage>
        <taxon>Bacteria</taxon>
        <taxon>Pseudomonadati</taxon>
        <taxon>Pseudomonadota</taxon>
        <taxon>Betaproteobacteria</taxon>
        <taxon>Neisseriales</taxon>
        <taxon>Chitinibacteraceae</taxon>
        <taxon>Iodobacter</taxon>
    </lineage>
</organism>
<dbReference type="InterPro" id="IPR004846">
    <property type="entry name" value="T2SS/T3SS_dom"/>
</dbReference>
<dbReference type="InterPro" id="IPR005644">
    <property type="entry name" value="NolW-like"/>
</dbReference>
<dbReference type="SMART" id="SM00965">
    <property type="entry name" value="STN"/>
    <property type="match status" value="1"/>
</dbReference>
<feature type="domain" description="Secretin/TonB short N-terminal" evidence="11">
    <location>
        <begin position="244"/>
        <end position="295"/>
    </location>
</feature>
<evidence type="ECO:0000256" key="5">
    <source>
        <dbReference type="ARBA" id="ARBA00023237"/>
    </source>
</evidence>
<protein>
    <submittedName>
        <fullName evidence="12">General secretion pathway protein GspD</fullName>
    </submittedName>
</protein>
<dbReference type="PROSITE" id="PS50005">
    <property type="entry name" value="TPR"/>
    <property type="match status" value="1"/>
</dbReference>
<dbReference type="Proteomes" id="UP000282438">
    <property type="component" value="Chromosome"/>
</dbReference>
<evidence type="ECO:0000256" key="10">
    <source>
        <dbReference type="SAM" id="Phobius"/>
    </source>
</evidence>
<accession>A0A3S8ZPT2</accession>
<evidence type="ECO:0000256" key="4">
    <source>
        <dbReference type="ARBA" id="ARBA00023136"/>
    </source>
</evidence>
<dbReference type="InterPro" id="IPR011662">
    <property type="entry name" value="Secretin/TonB_short_N"/>
</dbReference>
<dbReference type="PRINTS" id="PR00811">
    <property type="entry name" value="BCTERIALGSPD"/>
</dbReference>
<comment type="similarity">
    <text evidence="7">Belongs to the bacterial secretin family.</text>
</comment>
<dbReference type="SUPFAM" id="SSF48452">
    <property type="entry name" value="TPR-like"/>
    <property type="match status" value="1"/>
</dbReference>
<evidence type="ECO:0000256" key="3">
    <source>
        <dbReference type="ARBA" id="ARBA00022729"/>
    </source>
</evidence>
<dbReference type="GO" id="GO:0030246">
    <property type="term" value="F:carbohydrate binding"/>
    <property type="evidence" value="ECO:0007669"/>
    <property type="project" value="InterPro"/>
</dbReference>
<dbReference type="GO" id="GO:0015627">
    <property type="term" value="C:type II protein secretion system complex"/>
    <property type="evidence" value="ECO:0007669"/>
    <property type="project" value="TreeGrafter"/>
</dbReference>
<reference evidence="12 13" key="1">
    <citation type="submission" date="2018-12" db="EMBL/GenBank/DDBJ databases">
        <title>Complete genome sequence of Iodobacter sp. H11R3.</title>
        <authorList>
            <person name="Bae J.-W."/>
        </authorList>
    </citation>
    <scope>NUCLEOTIDE SEQUENCE [LARGE SCALE GENOMIC DNA]</scope>
    <source>
        <strain evidence="12 13">H11R3</strain>
    </source>
</reference>
<evidence type="ECO:0000256" key="8">
    <source>
        <dbReference type="RuleBase" id="RU004004"/>
    </source>
</evidence>
<keyword evidence="6" id="KW-0802">TPR repeat</keyword>
<keyword evidence="4 10" id="KW-0472">Membrane</keyword>
<gene>
    <name evidence="12" type="ORF">EJO50_02620</name>
</gene>
<dbReference type="SUPFAM" id="SSF49384">
    <property type="entry name" value="Carbohydrate-binding domain"/>
    <property type="match status" value="1"/>
</dbReference>
<dbReference type="CDD" id="cd08547">
    <property type="entry name" value="Type_II_cohesin"/>
    <property type="match status" value="1"/>
</dbReference>
<dbReference type="PANTHER" id="PTHR30332:SF17">
    <property type="entry name" value="TYPE IV PILIATION SYSTEM PROTEIN DR_0774-RELATED"/>
    <property type="match status" value="1"/>
</dbReference>
<feature type="repeat" description="TPR" evidence="6">
    <location>
        <begin position="57"/>
        <end position="90"/>
    </location>
</feature>
<feature type="compositionally biased region" description="Polar residues" evidence="9">
    <location>
        <begin position="655"/>
        <end position="668"/>
    </location>
</feature>
<evidence type="ECO:0000256" key="1">
    <source>
        <dbReference type="ARBA" id="ARBA00004370"/>
    </source>
</evidence>
<feature type="compositionally biased region" description="Polar residues" evidence="9">
    <location>
        <begin position="629"/>
        <end position="645"/>
    </location>
</feature>
<name>A0A3S8ZPT2_9NEIS</name>